<dbReference type="NCBIfam" id="NF033179">
    <property type="entry name" value="TnsA_like_Actin"/>
    <property type="match status" value="1"/>
</dbReference>
<sequence length="253" mass="27807">MQDAGWDGAGTRRLEVESVDVLFHAAGGARECWRWSSAAAEVVFENCPPLKPFPARKGKRLAPGWWWSSTTGRLVHYGSAAMRLHVMLLDRDPRVSGMAARPLELRWHVPSGVRAHAPQLMLRLADGQGVLADCTGRGELSRRQRSVAAVVGEICTAVGWRYWVLGPVDPIYRRNVTWLAGYRHPRHHGGQLLAAALQEAFAEPAPLWEGVRGIGDPLIVLPSLFHALWAGWLTADLGVAMHERMPVGAQAAE</sequence>
<evidence type="ECO:0000313" key="2">
    <source>
        <dbReference type="Proteomes" id="UP001501447"/>
    </source>
</evidence>
<proteinExistence type="predicted"/>
<organism evidence="1 2">
    <name type="scientific">Streptomyces axinellae</name>
    <dbReference type="NCBI Taxonomy" id="552788"/>
    <lineage>
        <taxon>Bacteria</taxon>
        <taxon>Bacillati</taxon>
        <taxon>Actinomycetota</taxon>
        <taxon>Actinomycetes</taxon>
        <taxon>Kitasatosporales</taxon>
        <taxon>Streptomycetaceae</taxon>
        <taxon>Streptomyces</taxon>
    </lineage>
</organism>
<gene>
    <name evidence="1" type="ORF">GCM10009863_64420</name>
</gene>
<name>A0ABP6DB08_9ACTN</name>
<protein>
    <submittedName>
        <fullName evidence="1">TnsA-like heteromeric transposase endonuclease subunit</fullName>
    </submittedName>
</protein>
<dbReference type="EMBL" id="BAAARJ010000033">
    <property type="protein sequence ID" value="GAA2638687.1"/>
    <property type="molecule type" value="Genomic_DNA"/>
</dbReference>
<keyword evidence="2" id="KW-1185">Reference proteome</keyword>
<evidence type="ECO:0000313" key="1">
    <source>
        <dbReference type="EMBL" id="GAA2638687.1"/>
    </source>
</evidence>
<accession>A0ABP6DB08</accession>
<comment type="caution">
    <text evidence="1">The sequence shown here is derived from an EMBL/GenBank/DDBJ whole genome shotgun (WGS) entry which is preliminary data.</text>
</comment>
<reference evidence="2" key="1">
    <citation type="journal article" date="2019" name="Int. J. Syst. Evol. Microbiol.">
        <title>The Global Catalogue of Microorganisms (GCM) 10K type strain sequencing project: providing services to taxonomists for standard genome sequencing and annotation.</title>
        <authorList>
            <consortium name="The Broad Institute Genomics Platform"/>
            <consortium name="The Broad Institute Genome Sequencing Center for Infectious Disease"/>
            <person name="Wu L."/>
            <person name="Ma J."/>
        </authorList>
    </citation>
    <scope>NUCLEOTIDE SEQUENCE [LARGE SCALE GENOMIC DNA]</scope>
    <source>
        <strain evidence="2">JCM 16373</strain>
    </source>
</reference>
<dbReference type="Proteomes" id="UP001501447">
    <property type="component" value="Unassembled WGS sequence"/>
</dbReference>
<dbReference type="InterPro" id="IPR048000">
    <property type="entry name" value="TnsA-like"/>
</dbReference>